<organism evidence="2 3">
    <name type="scientific">Colocasia esculenta</name>
    <name type="common">Wild taro</name>
    <name type="synonym">Arum esculentum</name>
    <dbReference type="NCBI Taxonomy" id="4460"/>
    <lineage>
        <taxon>Eukaryota</taxon>
        <taxon>Viridiplantae</taxon>
        <taxon>Streptophyta</taxon>
        <taxon>Embryophyta</taxon>
        <taxon>Tracheophyta</taxon>
        <taxon>Spermatophyta</taxon>
        <taxon>Magnoliopsida</taxon>
        <taxon>Liliopsida</taxon>
        <taxon>Araceae</taxon>
        <taxon>Aroideae</taxon>
        <taxon>Colocasieae</taxon>
        <taxon>Colocasia</taxon>
    </lineage>
</organism>
<name>A0A843WYX7_COLES</name>
<feature type="signal peptide" evidence="1">
    <location>
        <begin position="1"/>
        <end position="27"/>
    </location>
</feature>
<proteinExistence type="predicted"/>
<evidence type="ECO:0000313" key="3">
    <source>
        <dbReference type="Proteomes" id="UP000652761"/>
    </source>
</evidence>
<dbReference type="EMBL" id="NMUH01003968">
    <property type="protein sequence ID" value="MQM07840.1"/>
    <property type="molecule type" value="Genomic_DNA"/>
</dbReference>
<comment type="caution">
    <text evidence="2">The sequence shown here is derived from an EMBL/GenBank/DDBJ whole genome shotgun (WGS) entry which is preliminary data.</text>
</comment>
<dbReference type="Proteomes" id="UP000652761">
    <property type="component" value="Unassembled WGS sequence"/>
</dbReference>
<feature type="non-terminal residue" evidence="2">
    <location>
        <position position="136"/>
    </location>
</feature>
<keyword evidence="3" id="KW-1185">Reference proteome</keyword>
<evidence type="ECO:0000256" key="1">
    <source>
        <dbReference type="SAM" id="SignalP"/>
    </source>
</evidence>
<reference evidence="2" key="1">
    <citation type="submission" date="2017-07" db="EMBL/GenBank/DDBJ databases">
        <title>Taro Niue Genome Assembly and Annotation.</title>
        <authorList>
            <person name="Atibalentja N."/>
            <person name="Keating K."/>
            <person name="Fields C.J."/>
        </authorList>
    </citation>
    <scope>NUCLEOTIDE SEQUENCE</scope>
    <source>
        <strain evidence="2">Niue_2</strain>
        <tissue evidence="2">Leaf</tissue>
    </source>
</reference>
<accession>A0A843WYX7</accession>
<gene>
    <name evidence="2" type="ORF">Taro_040683</name>
</gene>
<protein>
    <submittedName>
        <fullName evidence="2">Uncharacterized protein</fullName>
    </submittedName>
</protein>
<evidence type="ECO:0000313" key="2">
    <source>
        <dbReference type="EMBL" id="MQM07840.1"/>
    </source>
</evidence>
<keyword evidence="1" id="KW-0732">Signal</keyword>
<feature type="chain" id="PRO_5032549817" evidence="1">
    <location>
        <begin position="28"/>
        <end position="136"/>
    </location>
</feature>
<sequence>LLSNPSAGEFACDLFLLFFFFVRRVEDEGIYPYLYFGDGLGVFAPKNYDFVEAELAGGGIDTILHEKSFSISSSFSMGDSPSGLGGNIFLQLVNELLQFLERSQLQWGHHLATAPLLVRLIERNSLGWDGYETLPF</sequence>
<dbReference type="AlphaFoldDB" id="A0A843WYX7"/>